<accession>A0A6J5L2S3</accession>
<reference evidence="1" key="1">
    <citation type="submission" date="2020-04" db="EMBL/GenBank/DDBJ databases">
        <authorList>
            <person name="Chiriac C."/>
            <person name="Salcher M."/>
            <person name="Ghai R."/>
            <person name="Kavagutti S V."/>
        </authorList>
    </citation>
    <scope>NUCLEOTIDE SEQUENCE</scope>
</reference>
<gene>
    <name evidence="1" type="ORF">UFOVP111_137</name>
</gene>
<organism evidence="1">
    <name type="scientific">uncultured Caudovirales phage</name>
    <dbReference type="NCBI Taxonomy" id="2100421"/>
    <lineage>
        <taxon>Viruses</taxon>
        <taxon>Duplodnaviria</taxon>
        <taxon>Heunggongvirae</taxon>
        <taxon>Uroviricota</taxon>
        <taxon>Caudoviricetes</taxon>
        <taxon>Peduoviridae</taxon>
        <taxon>Maltschvirus</taxon>
        <taxon>Maltschvirus maltsch</taxon>
    </lineage>
</organism>
<name>A0A6J5L2S3_9CAUD</name>
<proteinExistence type="predicted"/>
<dbReference type="EMBL" id="LR796226">
    <property type="protein sequence ID" value="CAB4129028.1"/>
    <property type="molecule type" value="Genomic_DNA"/>
</dbReference>
<evidence type="ECO:0000313" key="1">
    <source>
        <dbReference type="EMBL" id="CAB4129028.1"/>
    </source>
</evidence>
<sequence length="58" mass="6850">MYKVYGSKEPLKPNNECQELQLLCEFADEDVALEWAYDWQSGMYEETSKTYLFTVKSV</sequence>
<protein>
    <submittedName>
        <fullName evidence="1">Uncharacterized protein</fullName>
    </submittedName>
</protein>